<feature type="compositionally biased region" description="Low complexity" evidence="4">
    <location>
        <begin position="495"/>
        <end position="515"/>
    </location>
</feature>
<proteinExistence type="predicted"/>
<evidence type="ECO:0000259" key="5">
    <source>
        <dbReference type="PROSITE" id="PS50014"/>
    </source>
</evidence>
<organism evidence="7 8">
    <name type="scientific">Saponaria officinalis</name>
    <name type="common">Common soapwort</name>
    <name type="synonym">Lychnis saponaria</name>
    <dbReference type="NCBI Taxonomy" id="3572"/>
    <lineage>
        <taxon>Eukaryota</taxon>
        <taxon>Viridiplantae</taxon>
        <taxon>Streptophyta</taxon>
        <taxon>Embryophyta</taxon>
        <taxon>Tracheophyta</taxon>
        <taxon>Spermatophyta</taxon>
        <taxon>Magnoliopsida</taxon>
        <taxon>eudicotyledons</taxon>
        <taxon>Gunneridae</taxon>
        <taxon>Pentapetalae</taxon>
        <taxon>Caryophyllales</taxon>
        <taxon>Caryophyllaceae</taxon>
        <taxon>Caryophylleae</taxon>
        <taxon>Saponaria</taxon>
    </lineage>
</organism>
<accession>A0AAW1K7U3</accession>
<reference evidence="7" key="1">
    <citation type="submission" date="2024-03" db="EMBL/GenBank/DDBJ databases">
        <title>WGS assembly of Saponaria officinalis var. Norfolk2.</title>
        <authorList>
            <person name="Jenkins J."/>
            <person name="Shu S."/>
            <person name="Grimwood J."/>
            <person name="Barry K."/>
            <person name="Goodstein D."/>
            <person name="Schmutz J."/>
            <person name="Leebens-Mack J."/>
            <person name="Osbourn A."/>
        </authorList>
    </citation>
    <scope>NUCLEOTIDE SEQUENCE [LARGE SCALE GENOMIC DNA]</scope>
    <source>
        <strain evidence="7">JIC</strain>
    </source>
</reference>
<dbReference type="PANTHER" id="PTHR46136:SF33">
    <property type="entry name" value="TRANSCRIPTION FACTOR GTE10"/>
    <property type="match status" value="1"/>
</dbReference>
<dbReference type="EMBL" id="JBDFQZ010000006">
    <property type="protein sequence ID" value="KAK9714012.1"/>
    <property type="molecule type" value="Genomic_DNA"/>
</dbReference>
<evidence type="ECO:0000256" key="1">
    <source>
        <dbReference type="ARBA" id="ARBA00023117"/>
    </source>
</evidence>
<feature type="compositionally biased region" description="Polar residues" evidence="4">
    <location>
        <begin position="554"/>
        <end position="567"/>
    </location>
</feature>
<dbReference type="Pfam" id="PF17035">
    <property type="entry name" value="BET"/>
    <property type="match status" value="1"/>
</dbReference>
<feature type="region of interest" description="Disordered" evidence="4">
    <location>
        <begin position="617"/>
        <end position="643"/>
    </location>
</feature>
<keyword evidence="1 2" id="KW-0103">Bromodomain</keyword>
<protein>
    <submittedName>
        <fullName evidence="7">Uncharacterized protein</fullName>
    </submittedName>
</protein>
<dbReference type="SUPFAM" id="SSF47370">
    <property type="entry name" value="Bromodomain"/>
    <property type="match status" value="1"/>
</dbReference>
<dbReference type="Pfam" id="PF00439">
    <property type="entry name" value="Bromodomain"/>
    <property type="match status" value="1"/>
</dbReference>
<evidence type="ECO:0000256" key="2">
    <source>
        <dbReference type="PROSITE-ProRule" id="PRU00035"/>
    </source>
</evidence>
<dbReference type="InterPro" id="IPR038336">
    <property type="entry name" value="NET_sf"/>
</dbReference>
<evidence type="ECO:0000259" key="6">
    <source>
        <dbReference type="PROSITE" id="PS51525"/>
    </source>
</evidence>
<evidence type="ECO:0000313" key="7">
    <source>
        <dbReference type="EMBL" id="KAK9714012.1"/>
    </source>
</evidence>
<dbReference type="InterPro" id="IPR027353">
    <property type="entry name" value="NET_dom"/>
</dbReference>
<feature type="region of interest" description="Disordered" evidence="4">
    <location>
        <begin position="434"/>
        <end position="593"/>
    </location>
</feature>
<dbReference type="SMART" id="SM00297">
    <property type="entry name" value="BROMO"/>
    <property type="match status" value="1"/>
</dbReference>
<name>A0AAW1K7U3_SAPOF</name>
<gene>
    <name evidence="7" type="ORF">RND81_06G065400</name>
</gene>
<keyword evidence="8" id="KW-1185">Reference proteome</keyword>
<comment type="caution">
    <text evidence="7">The sequence shown here is derived from an EMBL/GenBank/DDBJ whole genome shotgun (WGS) entry which is preliminary data.</text>
</comment>
<dbReference type="Proteomes" id="UP001443914">
    <property type="component" value="Unassembled WGS sequence"/>
</dbReference>
<feature type="compositionally biased region" description="Basic and acidic residues" evidence="4">
    <location>
        <begin position="479"/>
        <end position="493"/>
    </location>
</feature>
<evidence type="ECO:0000256" key="4">
    <source>
        <dbReference type="SAM" id="MobiDB-lite"/>
    </source>
</evidence>
<feature type="region of interest" description="Disordered" evidence="4">
    <location>
        <begin position="163"/>
        <end position="192"/>
    </location>
</feature>
<dbReference type="PRINTS" id="PR00503">
    <property type="entry name" value="BROMODOMAIN"/>
</dbReference>
<dbReference type="PROSITE" id="PS50014">
    <property type="entry name" value="BROMODOMAIN_2"/>
    <property type="match status" value="1"/>
</dbReference>
<feature type="domain" description="NET" evidence="6">
    <location>
        <begin position="347"/>
        <end position="429"/>
    </location>
</feature>
<feature type="compositionally biased region" description="Polar residues" evidence="4">
    <location>
        <begin position="538"/>
        <end position="547"/>
    </location>
</feature>
<keyword evidence="3" id="KW-0175">Coiled coil</keyword>
<dbReference type="AlphaFoldDB" id="A0AAW1K7U3"/>
<feature type="compositionally biased region" description="Polar residues" evidence="4">
    <location>
        <begin position="440"/>
        <end position="451"/>
    </location>
</feature>
<evidence type="ECO:0000256" key="3">
    <source>
        <dbReference type="SAM" id="Coils"/>
    </source>
</evidence>
<dbReference type="InterPro" id="IPR001487">
    <property type="entry name" value="Bromodomain"/>
</dbReference>
<feature type="coiled-coil region" evidence="3">
    <location>
        <begin position="99"/>
        <end position="126"/>
    </location>
</feature>
<dbReference type="InterPro" id="IPR052442">
    <property type="entry name" value="Env_Response_Regulator"/>
</dbReference>
<dbReference type="PROSITE" id="PS51525">
    <property type="entry name" value="NET"/>
    <property type="match status" value="1"/>
</dbReference>
<evidence type="ECO:0000313" key="8">
    <source>
        <dbReference type="Proteomes" id="UP001443914"/>
    </source>
</evidence>
<dbReference type="PANTHER" id="PTHR46136">
    <property type="entry name" value="TRANSCRIPTION FACTOR GTE8"/>
    <property type="match status" value="1"/>
</dbReference>
<dbReference type="Gene3D" id="1.20.1270.220">
    <property type="match status" value="1"/>
</dbReference>
<feature type="region of interest" description="Disordered" evidence="4">
    <location>
        <begin position="718"/>
        <end position="779"/>
    </location>
</feature>
<sequence>MVKPFIIEHKKVKNLTQKSFTGMMGKSRKFPMGNPGKLMPNFRHAVETMAESEGFGSSGRVDMEMTLSEDSCSPKRKRISLNGDSRDRFGVPVQVLSLSKMSRAERKELEVRLKRELEEVRILQRRVASLVTSSMVVSPTSDIRSCSDGQRRPLLEYTARVPERVPQGKKRLSPGRNGPRLNKGSVEPPRQAAHANSFSPYVLKQCSDLLNQMYNHKLGWVFKEPVDVVKLNIPDYFNVIKHPMDFTTIKTKLARCEYETPPDFAADVRLTFSNAMTYNPPKNDVHIMAHAMSKFFEQRWKAIEKKMAMKKDVPRSTPKMDVPAQNKFAVDHIPPSKKKKVAPVGYVGKPEPLKRVMTNEEKHKLSMELEALLADLPERIIDFLKENSSGAGQTAEDEIEIDIDALGDDVLFKLRKLLDDFLVEKKKQQIRAEPCEMELSNESGFSNSTIQPGKVNDAADEDIDIGGNDHSISSFPPVEIEKDKTPKNDRDNNHSSSSSGSGSSSSDSDSDNSSSELEGGRAVPPCDKLQGTLDAKSNVDQPHNNIPQEVGRDQTGNSLSQVEHTSPTKPPSVEVDCNKEGGEIAASERQVSPDKLYRAALLRSRFADTILKAQEKTLEKGEKRDPERLRLEREELERRQREEKARLQAEAKAAEEARRKAEAEAAVEAKKKRELEREAARLALQKMEKTVDINENCQIMADLKLLSSAPADNISNLIGNASPADSPEGGGLGSFRFRGTSNPLEQLGLYRKDDDEEDEEVEPPHCPPNFTLNDVEEGD</sequence>
<dbReference type="Gene3D" id="1.20.920.10">
    <property type="entry name" value="Bromodomain-like"/>
    <property type="match status" value="1"/>
</dbReference>
<feature type="domain" description="Bromo" evidence="5">
    <location>
        <begin position="214"/>
        <end position="286"/>
    </location>
</feature>
<dbReference type="InterPro" id="IPR036427">
    <property type="entry name" value="Bromodomain-like_sf"/>
</dbReference>